<evidence type="ECO:0000256" key="3">
    <source>
        <dbReference type="ARBA" id="ARBA00023295"/>
    </source>
</evidence>
<organism evidence="6 7">
    <name type="scientific">Subtercola boreus</name>
    <dbReference type="NCBI Taxonomy" id="120213"/>
    <lineage>
        <taxon>Bacteria</taxon>
        <taxon>Bacillati</taxon>
        <taxon>Actinomycetota</taxon>
        <taxon>Actinomycetes</taxon>
        <taxon>Micrococcales</taxon>
        <taxon>Microbacteriaceae</taxon>
        <taxon>Subtercola</taxon>
    </lineage>
</organism>
<evidence type="ECO:0000256" key="1">
    <source>
        <dbReference type="ARBA" id="ARBA00010838"/>
    </source>
</evidence>
<dbReference type="OrthoDB" id="9765195at2"/>
<dbReference type="RefSeq" id="WP_116418954.1">
    <property type="nucleotide sequence ID" value="NZ_NBXC01000019.1"/>
</dbReference>
<dbReference type="PANTHER" id="PTHR10353">
    <property type="entry name" value="GLYCOSYL HYDROLASE"/>
    <property type="match status" value="1"/>
</dbReference>
<dbReference type="GO" id="GO:0016052">
    <property type="term" value="P:carbohydrate catabolic process"/>
    <property type="evidence" value="ECO:0007669"/>
    <property type="project" value="TreeGrafter"/>
</dbReference>
<keyword evidence="3" id="KW-0326">Glycosidase</keyword>
<protein>
    <submittedName>
        <fullName evidence="6">Beta-glucosidase</fullName>
    </submittedName>
</protein>
<comment type="similarity">
    <text evidence="1 4">Belongs to the glycosyl hydrolase 1 family.</text>
</comment>
<reference evidence="6 7" key="1">
    <citation type="submission" date="2017-04" db="EMBL/GenBank/DDBJ databases">
        <title>Comparative genome analysis of Subtercola boreus.</title>
        <authorList>
            <person name="Cho Y.-J."/>
            <person name="Cho A."/>
            <person name="Kim O.-S."/>
            <person name="Lee J.-I."/>
        </authorList>
    </citation>
    <scope>NUCLEOTIDE SEQUENCE [LARGE SCALE GENOMIC DNA]</scope>
    <source>
        <strain evidence="6 7">P28004</strain>
    </source>
</reference>
<keyword evidence="2" id="KW-0378">Hydrolase</keyword>
<comment type="caution">
    <text evidence="6">The sequence shown here is derived from an EMBL/GenBank/DDBJ whole genome shotgun (WGS) entry which is preliminary data.</text>
</comment>
<dbReference type="PANTHER" id="PTHR10353:SF36">
    <property type="entry name" value="LP05116P"/>
    <property type="match status" value="1"/>
</dbReference>
<feature type="region of interest" description="Disordered" evidence="5">
    <location>
        <begin position="1"/>
        <end position="38"/>
    </location>
</feature>
<dbReference type="AlphaFoldDB" id="A0A3E0WB69"/>
<accession>A0A3E0WB69</accession>
<dbReference type="SUPFAM" id="SSF51445">
    <property type="entry name" value="(Trans)glycosidases"/>
    <property type="match status" value="1"/>
</dbReference>
<evidence type="ECO:0000256" key="2">
    <source>
        <dbReference type="ARBA" id="ARBA00022801"/>
    </source>
</evidence>
<name>A0A3E0WB69_9MICO</name>
<gene>
    <name evidence="6" type="ORF">B7R25_10780</name>
</gene>
<proteinExistence type="inferred from homology"/>
<evidence type="ECO:0000313" key="7">
    <source>
        <dbReference type="Proteomes" id="UP000257080"/>
    </source>
</evidence>
<dbReference type="EMBL" id="NBXE01000024">
    <property type="protein sequence ID" value="RFA26498.1"/>
    <property type="molecule type" value="Genomic_DNA"/>
</dbReference>
<dbReference type="GO" id="GO:0008422">
    <property type="term" value="F:beta-glucosidase activity"/>
    <property type="evidence" value="ECO:0007669"/>
    <property type="project" value="TreeGrafter"/>
</dbReference>
<dbReference type="InterPro" id="IPR001360">
    <property type="entry name" value="Glyco_hydro_1"/>
</dbReference>
<dbReference type="GO" id="GO:0005829">
    <property type="term" value="C:cytosol"/>
    <property type="evidence" value="ECO:0007669"/>
    <property type="project" value="TreeGrafter"/>
</dbReference>
<sequence length="507" mass="54138">MSAARNPVGSSGPRRSSPRRSPAPGRRRTDARDTAQGEAEAFATRLPAGFVLGVSTSAFQVEGGSHDGGRTLSVWDDFSHQPGRIRGGATADVAADHFHRVSEDVALLATLGAESYSFSFGWPRLQPGGAGSLNRDGIAFYDRLLDELLAAGISPMATLFHWDTPVELRGGWLNRDTANRFGDYAYEVGEQFGDRIDRWVTLHEPATVMLNGYALGMHAPGGTALFDALPAGHHQLVGHGLAVQALRAASVTGEVGIANAYSPVSPVTASDDDVAFAALYDIVHNTMFGDAVLRGSYPPVPDEFQRLLRPLVEAPEGDLVIIRQPLDFYGIDYLAPTRIASGAGGQVSPDGEASALTSLPFHVAPWPEFDRTGSGRPNAPEFLGVALTELAARYGEALPPVFVTEGGVGLADRVELDAETGAPRVRDGARIDYLTSHVAAALDAVAPGGPAAAVHLRGYYIRSLLDGFEWAAGYGERFGLVHVDFTTRDRTPKQSFEWVQRVLEARS</sequence>
<evidence type="ECO:0000256" key="5">
    <source>
        <dbReference type="SAM" id="MobiDB-lite"/>
    </source>
</evidence>
<feature type="compositionally biased region" description="Low complexity" evidence="5">
    <location>
        <begin position="1"/>
        <end position="24"/>
    </location>
</feature>
<dbReference type="InterPro" id="IPR017853">
    <property type="entry name" value="GH"/>
</dbReference>
<dbReference type="Proteomes" id="UP000257080">
    <property type="component" value="Unassembled WGS sequence"/>
</dbReference>
<dbReference type="Gene3D" id="3.20.20.80">
    <property type="entry name" value="Glycosidases"/>
    <property type="match status" value="1"/>
</dbReference>
<evidence type="ECO:0000313" key="6">
    <source>
        <dbReference type="EMBL" id="RFA26498.1"/>
    </source>
</evidence>
<dbReference type="PRINTS" id="PR00131">
    <property type="entry name" value="GLHYDRLASE1"/>
</dbReference>
<evidence type="ECO:0000256" key="4">
    <source>
        <dbReference type="RuleBase" id="RU003690"/>
    </source>
</evidence>
<dbReference type="Pfam" id="PF00232">
    <property type="entry name" value="Glyco_hydro_1"/>
    <property type="match status" value="1"/>
</dbReference>